<accession>A0A0G1CPS2</accession>
<gene>
    <name evidence="3" type="ORF">UV61_C0002G0198</name>
</gene>
<dbReference type="EMBL" id="LCFD01000002">
    <property type="protein sequence ID" value="KKS87477.1"/>
    <property type="molecule type" value="Genomic_DNA"/>
</dbReference>
<organism evidence="3 4">
    <name type="scientific">Candidatus Gottesmanbacteria bacterium GW2011_GWB1_43_11</name>
    <dbReference type="NCBI Taxonomy" id="1618446"/>
    <lineage>
        <taxon>Bacteria</taxon>
        <taxon>Candidatus Gottesmaniibacteriota</taxon>
    </lineage>
</organism>
<dbReference type="Gene3D" id="3.40.50.720">
    <property type="entry name" value="NAD(P)-binding Rossmann-like Domain"/>
    <property type="match status" value="1"/>
</dbReference>
<name>A0A0G1CPS2_9BACT</name>
<proteinExistence type="predicted"/>
<dbReference type="AlphaFoldDB" id="A0A0G1CPS2"/>
<evidence type="ECO:0000313" key="3">
    <source>
        <dbReference type="EMBL" id="KKS87477.1"/>
    </source>
</evidence>
<dbReference type="Pfam" id="PF01370">
    <property type="entry name" value="Epimerase"/>
    <property type="match status" value="1"/>
</dbReference>
<dbReference type="STRING" id="1618446.UV61_C0002G0198"/>
<dbReference type="InterPro" id="IPR001509">
    <property type="entry name" value="Epimerase_deHydtase"/>
</dbReference>
<dbReference type="Proteomes" id="UP000034050">
    <property type="component" value="Unassembled WGS sequence"/>
</dbReference>
<evidence type="ECO:0000313" key="4">
    <source>
        <dbReference type="Proteomes" id="UP000034050"/>
    </source>
</evidence>
<dbReference type="SUPFAM" id="SSF51735">
    <property type="entry name" value="NAD(P)-binding Rossmann-fold domains"/>
    <property type="match status" value="1"/>
</dbReference>
<comment type="caution">
    <text evidence="3">The sequence shown here is derived from an EMBL/GenBank/DDBJ whole genome shotgun (WGS) entry which is preliminary data.</text>
</comment>
<dbReference type="PATRIC" id="fig|1618446.3.peg.322"/>
<sequence>MKRKTIVITGAAGFIGSSLIKSLLKNKSEVFGIDNLTNNYDSAYKLANLKSLDQPNFHFYKLDILDKSGLTQFFTKTKPDAVVHLAALTGVRASLSQPELYYEVNTRGTKIVYENAVQARVKSFVFSSSSSIYGNQSQIPFSESLKPLPQSPYAKSKADAESLLKKLYLKHHLPTTVLRLFSVYGPHGRPDMAPYLFTQAAFTQTPISQYGDGASARDYTYIDDVVAAILKTLTANLQWEIINIGNSSPVKLSELLKLVEKLTNKKIQRHILPAQPAESNITFADTSKAKGLLRWESKIDFVIGMQKFVNWYKSVRLPQIRV</sequence>
<evidence type="ECO:0000259" key="2">
    <source>
        <dbReference type="Pfam" id="PF01370"/>
    </source>
</evidence>
<keyword evidence="1" id="KW-0520">NAD</keyword>
<reference evidence="3 4" key="1">
    <citation type="journal article" date="2015" name="Nature">
        <title>rRNA introns, odd ribosomes, and small enigmatic genomes across a large radiation of phyla.</title>
        <authorList>
            <person name="Brown C.T."/>
            <person name="Hug L.A."/>
            <person name="Thomas B.C."/>
            <person name="Sharon I."/>
            <person name="Castelle C.J."/>
            <person name="Singh A."/>
            <person name="Wilkins M.J."/>
            <person name="Williams K.H."/>
            <person name="Banfield J.F."/>
        </authorList>
    </citation>
    <scope>NUCLEOTIDE SEQUENCE [LARGE SCALE GENOMIC DNA]</scope>
</reference>
<feature type="domain" description="NAD-dependent epimerase/dehydratase" evidence="2">
    <location>
        <begin position="6"/>
        <end position="245"/>
    </location>
</feature>
<dbReference type="PANTHER" id="PTHR43574">
    <property type="entry name" value="EPIMERASE-RELATED"/>
    <property type="match status" value="1"/>
</dbReference>
<dbReference type="PRINTS" id="PR01713">
    <property type="entry name" value="NUCEPIMERASE"/>
</dbReference>
<evidence type="ECO:0000256" key="1">
    <source>
        <dbReference type="ARBA" id="ARBA00023027"/>
    </source>
</evidence>
<dbReference type="InterPro" id="IPR036291">
    <property type="entry name" value="NAD(P)-bd_dom_sf"/>
</dbReference>
<protein>
    <submittedName>
        <fullName evidence="3">NAD-dependent epimerase/dehydratase</fullName>
    </submittedName>
</protein>